<feature type="binding site" evidence="7">
    <location>
        <position position="113"/>
    </location>
    <ligand>
        <name>Fe cation</name>
        <dbReference type="ChEBI" id="CHEBI:24875"/>
        <note>catalytic</note>
    </ligand>
</feature>
<feature type="binding site" evidence="7">
    <location>
        <position position="166"/>
    </location>
    <ligand>
        <name>Fe cation</name>
        <dbReference type="ChEBI" id="CHEBI:24875"/>
        <note>catalytic</note>
    </ligand>
</feature>
<evidence type="ECO:0000256" key="2">
    <source>
        <dbReference type="ARBA" id="ARBA00022723"/>
    </source>
</evidence>
<dbReference type="GO" id="GO:0019448">
    <property type="term" value="P:L-cysteine catabolic process"/>
    <property type="evidence" value="ECO:0007669"/>
    <property type="project" value="TreeGrafter"/>
</dbReference>
<dbReference type="EMBL" id="HE965805">
    <property type="protein sequence ID" value="CCJ64558.1"/>
    <property type="molecule type" value="Genomic_DNA"/>
</dbReference>
<dbReference type="GO" id="GO:0008198">
    <property type="term" value="F:ferrous iron binding"/>
    <property type="evidence" value="ECO:0007669"/>
    <property type="project" value="TreeGrafter"/>
</dbReference>
<dbReference type="KEGG" id="bper:BN118_3133"/>
<proteinExistence type="inferred from homology"/>
<comment type="similarity">
    <text evidence="1">Belongs to the cysteine dioxygenase family.</text>
</comment>
<organism evidence="8 9">
    <name type="scientific">Bordetella pertussis (strain ATCC 9797 / DSM 5571 / CCUG 30873 / LMG 14455 / NCTC 10739 / 18323)</name>
    <dbReference type="NCBI Taxonomy" id="568706"/>
    <lineage>
        <taxon>Bacteria</taxon>
        <taxon>Pseudomonadati</taxon>
        <taxon>Pseudomonadota</taxon>
        <taxon>Betaproteobacteria</taxon>
        <taxon>Burkholderiales</taxon>
        <taxon>Alcaligenaceae</taxon>
        <taxon>Bordetella</taxon>
    </lineage>
</organism>
<dbReference type="HOGENOM" id="CLU_118472_0_0_4"/>
<keyword evidence="3" id="KW-0223">Dioxygenase</keyword>
<evidence type="ECO:0000256" key="6">
    <source>
        <dbReference type="PIRSR" id="PIRSR610300-50"/>
    </source>
</evidence>
<dbReference type="Pfam" id="PF05995">
    <property type="entry name" value="CDO_I"/>
    <property type="match status" value="1"/>
</dbReference>
<dbReference type="InterPro" id="IPR014710">
    <property type="entry name" value="RmlC-like_jellyroll"/>
</dbReference>
<dbReference type="GO" id="GO:0017172">
    <property type="term" value="F:cysteine dioxygenase activity"/>
    <property type="evidence" value="ECO:0007669"/>
    <property type="project" value="TreeGrafter"/>
</dbReference>
<dbReference type="SUPFAM" id="SSF51182">
    <property type="entry name" value="RmlC-like cupins"/>
    <property type="match status" value="1"/>
</dbReference>
<evidence type="ECO:0000313" key="9">
    <source>
        <dbReference type="Proteomes" id="UP000005250"/>
    </source>
</evidence>
<feature type="cross-link" description="3'-(S-cysteinyl)-tyrosine (Cys-Tyr)" evidence="6">
    <location>
        <begin position="119"/>
        <end position="182"/>
    </location>
</feature>
<keyword evidence="4" id="KW-0560">Oxidoreductase</keyword>
<dbReference type="Gene3D" id="2.60.120.10">
    <property type="entry name" value="Jelly Rolls"/>
    <property type="match status" value="1"/>
</dbReference>
<dbReference type="AlphaFoldDB" id="A0A0T7CS91"/>
<dbReference type="PANTHER" id="PTHR12918:SF1">
    <property type="entry name" value="CYSTEINE DIOXYGENASE TYPE 1"/>
    <property type="match status" value="1"/>
</dbReference>
<name>A0A0T7CS91_BORP1</name>
<dbReference type="InterPro" id="IPR010300">
    <property type="entry name" value="CDO_1"/>
</dbReference>
<sequence>MANPFRNVAPRIGRLSAFVHPMRTPPLVSVPISPSLQNLCASVQSAQLNAAQALLRELAASVAGANGALADLPPELRAGHPDHYSRHVAYADPHGSFTIAYLIWRPGQFSPVHGHKTWCTYRVLQGELTESHYRWDPELGLALRTGAVARRPGDIVTATPGLAQIHRLGNAGDEVAISLHIYGVAQSDIATGVNHVVQEAAPRPH</sequence>
<keyword evidence="6" id="KW-0883">Thioether bond</keyword>
<evidence type="ECO:0000313" key="8">
    <source>
        <dbReference type="EMBL" id="CCJ64558.1"/>
    </source>
</evidence>
<dbReference type="Proteomes" id="UP000005250">
    <property type="component" value="Chromosome"/>
</dbReference>
<dbReference type="CDD" id="cd10548">
    <property type="entry name" value="cupin_CDO"/>
    <property type="match status" value="1"/>
</dbReference>
<evidence type="ECO:0000256" key="1">
    <source>
        <dbReference type="ARBA" id="ARBA00006622"/>
    </source>
</evidence>
<gene>
    <name evidence="8" type="ordered locus">BN118_3133</name>
</gene>
<dbReference type="PANTHER" id="PTHR12918">
    <property type="entry name" value="CYSTEINE DIOXYGENASE"/>
    <property type="match status" value="1"/>
</dbReference>
<reference evidence="8 9" key="1">
    <citation type="journal article" date="2012" name="BMC Genomics">
        <title>Comparative genomics of the classical Bordetella subspecies: the evolution and exchange of virulence-associated diversity amongst closely related pathogens.</title>
        <authorList>
            <person name="Park J."/>
            <person name="Zhang Y."/>
            <person name="Buboltz A.M."/>
            <person name="Zhang X."/>
            <person name="Schuster S.C."/>
            <person name="Ahuja U."/>
            <person name="Liu M."/>
            <person name="Miller J.F."/>
            <person name="Sebaihia M."/>
            <person name="Bentley S.D."/>
            <person name="Parkhill J."/>
            <person name="Harvill E.T."/>
        </authorList>
    </citation>
    <scope>NUCLEOTIDE SEQUENCE [LARGE SCALE GENOMIC DNA]</scope>
    <source>
        <strain evidence="9">ATCC 9797 / DSM 5571 / CCUG 30873 / LMG 14455 / NCTC 10739 / 18323</strain>
    </source>
</reference>
<evidence type="ECO:0000256" key="4">
    <source>
        <dbReference type="ARBA" id="ARBA00023002"/>
    </source>
</evidence>
<keyword evidence="5 7" id="KW-0408">Iron</keyword>
<keyword evidence="9" id="KW-1185">Reference proteome</keyword>
<accession>A0A0T7CS91</accession>
<evidence type="ECO:0008006" key="10">
    <source>
        <dbReference type="Google" id="ProtNLM"/>
    </source>
</evidence>
<evidence type="ECO:0000256" key="7">
    <source>
        <dbReference type="PIRSR" id="PIRSR610300-51"/>
    </source>
</evidence>
<evidence type="ECO:0000256" key="5">
    <source>
        <dbReference type="ARBA" id="ARBA00023004"/>
    </source>
</evidence>
<dbReference type="eggNOG" id="COG5553">
    <property type="taxonomic scope" value="Bacteria"/>
</dbReference>
<evidence type="ECO:0000256" key="3">
    <source>
        <dbReference type="ARBA" id="ARBA00022964"/>
    </source>
</evidence>
<protein>
    <recommendedName>
        <fullName evidence="10">Cysteine dioxygenase</fullName>
    </recommendedName>
</protein>
<feature type="binding site" evidence="7">
    <location>
        <position position="115"/>
    </location>
    <ligand>
        <name>Fe cation</name>
        <dbReference type="ChEBI" id="CHEBI:24875"/>
        <note>catalytic</note>
    </ligand>
</feature>
<dbReference type="InterPro" id="IPR011051">
    <property type="entry name" value="RmlC_Cupin_sf"/>
</dbReference>
<keyword evidence="2 7" id="KW-0479">Metal-binding</keyword>